<evidence type="ECO:0000313" key="2">
    <source>
        <dbReference type="Proteomes" id="UP000004994"/>
    </source>
</evidence>
<accession>A0A3Q7ER60</accession>
<dbReference type="EnsemblPlants" id="Solyc01g105355.1.1">
    <property type="protein sequence ID" value="Solyc01g105355.1.1"/>
    <property type="gene ID" value="Solyc01g105355.1"/>
</dbReference>
<organism evidence="1">
    <name type="scientific">Solanum lycopersicum</name>
    <name type="common">Tomato</name>
    <name type="synonym">Lycopersicon esculentum</name>
    <dbReference type="NCBI Taxonomy" id="4081"/>
    <lineage>
        <taxon>Eukaryota</taxon>
        <taxon>Viridiplantae</taxon>
        <taxon>Streptophyta</taxon>
        <taxon>Embryophyta</taxon>
        <taxon>Tracheophyta</taxon>
        <taxon>Spermatophyta</taxon>
        <taxon>Magnoliopsida</taxon>
        <taxon>eudicotyledons</taxon>
        <taxon>Gunneridae</taxon>
        <taxon>Pentapetalae</taxon>
        <taxon>asterids</taxon>
        <taxon>lamiids</taxon>
        <taxon>Solanales</taxon>
        <taxon>Solanaceae</taxon>
        <taxon>Solanoideae</taxon>
        <taxon>Solaneae</taxon>
        <taxon>Solanum</taxon>
        <taxon>Solanum subgen. Lycopersicon</taxon>
    </lineage>
</organism>
<dbReference type="InParanoid" id="A0A3Q7ER60"/>
<reference evidence="1" key="2">
    <citation type="submission" date="2019-01" db="UniProtKB">
        <authorList>
            <consortium name="EnsemblPlants"/>
        </authorList>
    </citation>
    <scope>IDENTIFICATION</scope>
    <source>
        <strain evidence="1">cv. Heinz 1706</strain>
    </source>
</reference>
<dbReference type="Proteomes" id="UP000004994">
    <property type="component" value="Chromosome 1"/>
</dbReference>
<dbReference type="AlphaFoldDB" id="A0A3Q7ER60"/>
<keyword evidence="2" id="KW-1185">Reference proteome</keyword>
<dbReference type="Gramene" id="Solyc01g105355.1.1">
    <property type="protein sequence ID" value="Solyc01g105355.1.1"/>
    <property type="gene ID" value="Solyc01g105355.1"/>
</dbReference>
<name>A0A3Q7ER60_SOLLC</name>
<reference evidence="1" key="1">
    <citation type="journal article" date="2012" name="Nature">
        <title>The tomato genome sequence provides insights into fleshy fruit evolution.</title>
        <authorList>
            <consortium name="Tomato Genome Consortium"/>
        </authorList>
    </citation>
    <scope>NUCLEOTIDE SEQUENCE [LARGE SCALE GENOMIC DNA]</scope>
    <source>
        <strain evidence="1">cv. Heinz 1706</strain>
    </source>
</reference>
<evidence type="ECO:0000313" key="1">
    <source>
        <dbReference type="EnsemblPlants" id="Solyc01g105355.1.1"/>
    </source>
</evidence>
<proteinExistence type="predicted"/>
<protein>
    <submittedName>
        <fullName evidence="1">Uncharacterized protein</fullName>
    </submittedName>
</protein>
<sequence>MRGGVGEGFCRCFEFRRRQQWRLVGGSDNGGVSLEAATIVTFRQRKRQCLCEINHGKFGEDGGANDGSDGE</sequence>